<dbReference type="EMBL" id="FLTS01000001">
    <property type="protein sequence ID" value="SBV36158.1"/>
    <property type="molecule type" value="Genomic_DNA"/>
</dbReference>
<evidence type="ECO:0000313" key="1">
    <source>
        <dbReference type="EMBL" id="SBV36158.1"/>
    </source>
</evidence>
<gene>
    <name evidence="1" type="ORF">STPYR_11088</name>
</gene>
<reference evidence="1" key="1">
    <citation type="submission" date="2016-03" db="EMBL/GenBank/DDBJ databases">
        <authorList>
            <person name="Ploux O."/>
        </authorList>
    </citation>
    <scope>NUCLEOTIDE SEQUENCE</scope>
    <source>
        <strain evidence="1">UC10</strain>
    </source>
</reference>
<proteinExistence type="predicted"/>
<name>A0A1Y5Q1I6_9GAMM</name>
<sequence>MPIGQRRQGAAEVKARRGMLESPACLHCHEPTMIELNPVRQRIADLTDRVVSLRGYL</sequence>
<protein>
    <submittedName>
        <fullName evidence="1">Uncharacterized protein</fullName>
    </submittedName>
</protein>
<accession>A0A1Y5Q1I6</accession>
<dbReference type="AlphaFoldDB" id="A0A1Y5Q1I6"/>
<organism evidence="1">
    <name type="scientific">uncultured Stenotrophomonas sp</name>
    <dbReference type="NCBI Taxonomy" id="165438"/>
    <lineage>
        <taxon>Bacteria</taxon>
        <taxon>Pseudomonadati</taxon>
        <taxon>Pseudomonadota</taxon>
        <taxon>Gammaproteobacteria</taxon>
        <taxon>Lysobacterales</taxon>
        <taxon>Lysobacteraceae</taxon>
        <taxon>Stenotrophomonas</taxon>
        <taxon>environmental samples</taxon>
    </lineage>
</organism>